<gene>
    <name evidence="2" type="ORF">RF11_16245</name>
</gene>
<reference evidence="2 3" key="1">
    <citation type="journal article" date="2014" name="Genome Biol. Evol.">
        <title>The genome of the myxosporean Thelohanellus kitauei shows adaptations to nutrient acquisition within its fish host.</title>
        <authorList>
            <person name="Yang Y."/>
            <person name="Xiong J."/>
            <person name="Zhou Z."/>
            <person name="Huo F."/>
            <person name="Miao W."/>
            <person name="Ran C."/>
            <person name="Liu Y."/>
            <person name="Zhang J."/>
            <person name="Feng J."/>
            <person name="Wang M."/>
            <person name="Wang M."/>
            <person name="Wang L."/>
            <person name="Yao B."/>
        </authorList>
    </citation>
    <scope>NUCLEOTIDE SEQUENCE [LARGE SCALE GENOMIC DNA]</scope>
    <source>
        <strain evidence="2">Wuqing</strain>
    </source>
</reference>
<dbReference type="Proteomes" id="UP000031668">
    <property type="component" value="Unassembled WGS sequence"/>
</dbReference>
<keyword evidence="1" id="KW-1133">Transmembrane helix</keyword>
<organism evidence="2 3">
    <name type="scientific">Thelohanellus kitauei</name>
    <name type="common">Myxosporean</name>
    <dbReference type="NCBI Taxonomy" id="669202"/>
    <lineage>
        <taxon>Eukaryota</taxon>
        <taxon>Metazoa</taxon>
        <taxon>Cnidaria</taxon>
        <taxon>Myxozoa</taxon>
        <taxon>Myxosporea</taxon>
        <taxon>Bivalvulida</taxon>
        <taxon>Platysporina</taxon>
        <taxon>Myxobolidae</taxon>
        <taxon>Thelohanellus</taxon>
    </lineage>
</organism>
<protein>
    <recommendedName>
        <fullName evidence="4">MULE transposase domain-containing protein</fullName>
    </recommendedName>
</protein>
<evidence type="ECO:0000313" key="3">
    <source>
        <dbReference type="Proteomes" id="UP000031668"/>
    </source>
</evidence>
<keyword evidence="1" id="KW-0472">Membrane</keyword>
<dbReference type="EMBL" id="JWZT01004982">
    <property type="protein sequence ID" value="KII62435.1"/>
    <property type="molecule type" value="Genomic_DNA"/>
</dbReference>
<keyword evidence="3" id="KW-1185">Reference proteome</keyword>
<sequence length="110" mass="12764">MVNFEQAAIRLAITYFPGANIKCCFFHFLKSVWRKSQSQPSILHLYNSNADFQLRTRMILAIAFVPVEDVVLAFISLSMDQYIQQYLTEFQILLDYIEDTYIGRIKANGS</sequence>
<evidence type="ECO:0008006" key="4">
    <source>
        <dbReference type="Google" id="ProtNLM"/>
    </source>
</evidence>
<dbReference type="OrthoDB" id="10051448at2759"/>
<accession>A0A0C2M5T2</accession>
<evidence type="ECO:0000256" key="1">
    <source>
        <dbReference type="SAM" id="Phobius"/>
    </source>
</evidence>
<comment type="caution">
    <text evidence="2">The sequence shown here is derived from an EMBL/GenBank/DDBJ whole genome shotgun (WGS) entry which is preliminary data.</text>
</comment>
<keyword evidence="1" id="KW-0812">Transmembrane</keyword>
<proteinExistence type="predicted"/>
<dbReference type="AlphaFoldDB" id="A0A0C2M5T2"/>
<name>A0A0C2M5T2_THEKT</name>
<feature type="transmembrane region" description="Helical" evidence="1">
    <location>
        <begin position="58"/>
        <end position="77"/>
    </location>
</feature>
<evidence type="ECO:0000313" key="2">
    <source>
        <dbReference type="EMBL" id="KII62435.1"/>
    </source>
</evidence>